<keyword evidence="1" id="KW-0472">Membrane</keyword>
<organism evidence="2 3">
    <name type="scientific">Chryseobacterium vrystaatense</name>
    <dbReference type="NCBI Taxonomy" id="307480"/>
    <lineage>
        <taxon>Bacteria</taxon>
        <taxon>Pseudomonadati</taxon>
        <taxon>Bacteroidota</taxon>
        <taxon>Flavobacteriia</taxon>
        <taxon>Flavobacteriales</taxon>
        <taxon>Weeksellaceae</taxon>
        <taxon>Chryseobacterium group</taxon>
        <taxon>Chryseobacterium</taxon>
    </lineage>
</organism>
<dbReference type="AlphaFoldDB" id="A0A1M5A2R3"/>
<keyword evidence="1" id="KW-1133">Transmembrane helix</keyword>
<proteinExistence type="predicted"/>
<accession>A0A1M5A2R3</accession>
<gene>
    <name evidence="2" type="ORF">SAMN02787073_1782</name>
</gene>
<evidence type="ECO:0000313" key="2">
    <source>
        <dbReference type="EMBL" id="SHF24599.1"/>
    </source>
</evidence>
<reference evidence="3" key="1">
    <citation type="submission" date="2016-11" db="EMBL/GenBank/DDBJ databases">
        <authorList>
            <person name="Varghese N."/>
            <person name="Submissions S."/>
        </authorList>
    </citation>
    <scope>NUCLEOTIDE SEQUENCE [LARGE SCALE GENOMIC DNA]</scope>
    <source>
        <strain evidence="3">YR203</strain>
    </source>
</reference>
<protein>
    <submittedName>
        <fullName evidence="2">Uncharacterized protein</fullName>
    </submittedName>
</protein>
<evidence type="ECO:0000313" key="3">
    <source>
        <dbReference type="Proteomes" id="UP000184108"/>
    </source>
</evidence>
<dbReference type="EMBL" id="FQVE01000002">
    <property type="protein sequence ID" value="SHF24599.1"/>
    <property type="molecule type" value="Genomic_DNA"/>
</dbReference>
<dbReference type="Proteomes" id="UP000184108">
    <property type="component" value="Unassembled WGS sequence"/>
</dbReference>
<feature type="transmembrane region" description="Helical" evidence="1">
    <location>
        <begin position="25"/>
        <end position="43"/>
    </location>
</feature>
<keyword evidence="1" id="KW-0812">Transmembrane</keyword>
<name>A0A1M5A2R3_9FLAO</name>
<evidence type="ECO:0000256" key="1">
    <source>
        <dbReference type="SAM" id="Phobius"/>
    </source>
</evidence>
<sequence length="215" mass="24685">MAILRVITNNLSDKFLTNETKISTILKKTISFLFLILVILIPAQKIPAFTLRSEVSSYTQFGLRGLNNSDLYIILGSSCITPEISPSYTVYIFNTKGAVTAYHKNTALSSERIELSEAQKKMLFDIINSKKFERFLKYNQEDFEFKEIKKKKIDPLLMGTTYSLTVIQNGKQNTYSYRDIEYHLKSDDQGINKHILKKYAAILDMFGELKADRGH</sequence>